<proteinExistence type="predicted"/>
<accession>A0A2A5CI30</accession>
<dbReference type="InterPro" id="IPR018392">
    <property type="entry name" value="LysM"/>
</dbReference>
<dbReference type="Pfam" id="PF01476">
    <property type="entry name" value="LysM"/>
    <property type="match status" value="1"/>
</dbReference>
<dbReference type="Gene3D" id="3.10.350.10">
    <property type="entry name" value="LysM domain"/>
    <property type="match status" value="1"/>
</dbReference>
<dbReference type="InterPro" id="IPR052196">
    <property type="entry name" value="Bact_Kbp"/>
</dbReference>
<dbReference type="SUPFAM" id="SSF54106">
    <property type="entry name" value="LysM domain"/>
    <property type="match status" value="1"/>
</dbReference>
<keyword evidence="1" id="KW-0732">Signal</keyword>
<evidence type="ECO:0000256" key="1">
    <source>
        <dbReference type="SAM" id="SignalP"/>
    </source>
</evidence>
<feature type="chain" id="PRO_5012675504" description="LysM domain-containing protein" evidence="1">
    <location>
        <begin position="28"/>
        <end position="376"/>
    </location>
</feature>
<dbReference type="InterPro" id="IPR036779">
    <property type="entry name" value="LysM_dom_sf"/>
</dbReference>
<evidence type="ECO:0000313" key="3">
    <source>
        <dbReference type="EMBL" id="PCJ43537.1"/>
    </source>
</evidence>
<dbReference type="Proteomes" id="UP000228987">
    <property type="component" value="Unassembled WGS sequence"/>
</dbReference>
<feature type="domain" description="LysM" evidence="2">
    <location>
        <begin position="42"/>
        <end position="90"/>
    </location>
</feature>
<evidence type="ECO:0000259" key="2">
    <source>
        <dbReference type="PROSITE" id="PS51782"/>
    </source>
</evidence>
<feature type="signal peptide" evidence="1">
    <location>
        <begin position="1"/>
        <end position="27"/>
    </location>
</feature>
<comment type="caution">
    <text evidence="3">The sequence shown here is derived from an EMBL/GenBank/DDBJ whole genome shotgun (WGS) entry which is preliminary data.</text>
</comment>
<reference evidence="4" key="1">
    <citation type="submission" date="2017-08" db="EMBL/GenBank/DDBJ databases">
        <title>A dynamic microbial community with high functional redundancy inhabits the cold, oxic subseafloor aquifer.</title>
        <authorList>
            <person name="Tully B.J."/>
            <person name="Wheat C.G."/>
            <person name="Glazer B.T."/>
            <person name="Huber J.A."/>
        </authorList>
    </citation>
    <scope>NUCLEOTIDE SEQUENCE [LARGE SCALE GENOMIC DNA]</scope>
</reference>
<dbReference type="PANTHER" id="PTHR34700:SF8">
    <property type="entry name" value="POTASSIUM BINDING PROTEIN KBP"/>
    <property type="match status" value="1"/>
</dbReference>
<dbReference type="EMBL" id="NVWI01000001">
    <property type="protein sequence ID" value="PCJ43537.1"/>
    <property type="molecule type" value="Genomic_DNA"/>
</dbReference>
<organism evidence="3 4">
    <name type="scientific">SAR86 cluster bacterium</name>
    <dbReference type="NCBI Taxonomy" id="2030880"/>
    <lineage>
        <taxon>Bacteria</taxon>
        <taxon>Pseudomonadati</taxon>
        <taxon>Pseudomonadota</taxon>
        <taxon>Gammaproteobacteria</taxon>
        <taxon>SAR86 cluster</taxon>
    </lineage>
</organism>
<evidence type="ECO:0000313" key="4">
    <source>
        <dbReference type="Proteomes" id="UP000228987"/>
    </source>
</evidence>
<dbReference type="CDD" id="cd00118">
    <property type="entry name" value="LysM"/>
    <property type="match status" value="1"/>
</dbReference>
<dbReference type="PANTHER" id="PTHR34700">
    <property type="entry name" value="POTASSIUM BINDING PROTEIN KBP"/>
    <property type="match status" value="1"/>
</dbReference>
<dbReference type="AlphaFoldDB" id="A0A2A5CI30"/>
<sequence length="376" mass="41310">MLLTHFRLKLTMAVLCLSALFPLSAILAQQGSGLTIRDDSPQSYLVVDGDTLWDIAGVFLEEPWLWPEIWQVNPQIQNPDLIYPGDTLELYFVDGQPRITVQRGGNAPGISTSRVNDTDLPVVVLSPRVRREQLLSPIPAISLESISSLLSNNRIVGVADLDDAPTLLGSRSDTRFSSEGDIVFAKGSWTPGISSYEILRPNGGIEDPQSGEVIAIQAKLIGRATILDEENGEATLIIDSNLEEVREGDYFVVSEAMTLSSQYFPVPPMFAVDARILDIEFGRSIGGKKDTVIVNLGRQDQIEPGHLLSLQKDDNLVRDPTATNRLLSFDSGSEMLTFNGEIYGRILIYKVFDNHSFALVLSSDLPVSLNDRVITP</sequence>
<protein>
    <recommendedName>
        <fullName evidence="2">LysM domain-containing protein</fullName>
    </recommendedName>
</protein>
<name>A0A2A5CI30_9GAMM</name>
<dbReference type="PROSITE" id="PS51782">
    <property type="entry name" value="LYSM"/>
    <property type="match status" value="1"/>
</dbReference>
<gene>
    <name evidence="3" type="ORF">COA71_01295</name>
</gene>